<sequence length="365" mass="39881">MAPITIIESPRATLIPFITAEEAAALAYPPNAIPGARDVETLHGTMRVYEWGPDDGEKVLFVHGDATPCPVFSKIAQALVDAGYRVMLFVEVNTLAHLPLINRSLGSRIQRTPLGCKHDVRLFASQILLAVKSSPLGWIGSGNGFSIVAFSLGGPISLAFAAALPWDVRSLVLLGPAGLLRKLPEGYEDELLHNPESAPSPDAIREKVRQILGVNPSPAAPPTKSEQKQVVPSETGPTRVDKTFDMGALLQWQFDYHHGHVRSFQDTVRYGPLRGREYLWGAVCDIIAGRTRPECRLHKSKLLVFFGQDDDVVVGRETAEDILKLLPAANLQVEYLPGGHGFPYPNSETITQTILSFWGSEPSRI</sequence>
<evidence type="ECO:0000313" key="2">
    <source>
        <dbReference type="EMBL" id="RWA03389.1"/>
    </source>
</evidence>
<dbReference type="InterPro" id="IPR029058">
    <property type="entry name" value="AB_hydrolase_fold"/>
</dbReference>
<protein>
    <recommendedName>
        <fullName evidence="4">AB hydrolase-1 domain-containing protein</fullName>
    </recommendedName>
</protein>
<dbReference type="EMBL" id="RYZI01000811">
    <property type="protein sequence ID" value="RWA03389.1"/>
    <property type="molecule type" value="Genomic_DNA"/>
</dbReference>
<dbReference type="SUPFAM" id="SSF53474">
    <property type="entry name" value="alpha/beta-Hydrolases"/>
    <property type="match status" value="1"/>
</dbReference>
<proteinExistence type="predicted"/>
<keyword evidence="3" id="KW-1185">Reference proteome</keyword>
<evidence type="ECO:0000256" key="1">
    <source>
        <dbReference type="SAM" id="MobiDB-lite"/>
    </source>
</evidence>
<organism evidence="2 3">
    <name type="scientific">Xylaria grammica</name>
    <dbReference type="NCBI Taxonomy" id="363999"/>
    <lineage>
        <taxon>Eukaryota</taxon>
        <taxon>Fungi</taxon>
        <taxon>Dikarya</taxon>
        <taxon>Ascomycota</taxon>
        <taxon>Pezizomycotina</taxon>
        <taxon>Sordariomycetes</taxon>
        <taxon>Xylariomycetidae</taxon>
        <taxon>Xylariales</taxon>
        <taxon>Xylariaceae</taxon>
        <taxon>Xylaria</taxon>
    </lineage>
</organism>
<feature type="region of interest" description="Disordered" evidence="1">
    <location>
        <begin position="215"/>
        <end position="237"/>
    </location>
</feature>
<comment type="caution">
    <text evidence="2">The sequence shown here is derived from an EMBL/GenBank/DDBJ whole genome shotgun (WGS) entry which is preliminary data.</text>
</comment>
<evidence type="ECO:0008006" key="4">
    <source>
        <dbReference type="Google" id="ProtNLM"/>
    </source>
</evidence>
<dbReference type="Gene3D" id="3.40.50.1820">
    <property type="entry name" value="alpha/beta hydrolase"/>
    <property type="match status" value="1"/>
</dbReference>
<evidence type="ECO:0000313" key="3">
    <source>
        <dbReference type="Proteomes" id="UP000286045"/>
    </source>
</evidence>
<dbReference type="AlphaFoldDB" id="A0A439CMJ9"/>
<accession>A0A439CMJ9</accession>
<dbReference type="Proteomes" id="UP000286045">
    <property type="component" value="Unassembled WGS sequence"/>
</dbReference>
<gene>
    <name evidence="2" type="ORF">EKO27_g11714</name>
</gene>
<name>A0A439CMJ9_9PEZI</name>
<dbReference type="STRING" id="363999.A0A439CMJ9"/>
<reference evidence="2 3" key="1">
    <citation type="submission" date="2018-12" db="EMBL/GenBank/DDBJ databases">
        <title>Draft genome sequence of Xylaria grammica IHI A82.</title>
        <authorList>
            <person name="Buettner E."/>
            <person name="Kellner H."/>
        </authorList>
    </citation>
    <scope>NUCLEOTIDE SEQUENCE [LARGE SCALE GENOMIC DNA]</scope>
    <source>
        <strain evidence="2 3">IHI A82</strain>
    </source>
</reference>